<dbReference type="InterPro" id="IPR025325">
    <property type="entry name" value="DUF4231"/>
</dbReference>
<dbReference type="RefSeq" id="WP_054290883.1">
    <property type="nucleotide sequence ID" value="NZ_CP012752.1"/>
</dbReference>
<organism evidence="3 4">
    <name type="scientific">Kibdelosporangium phytohabitans</name>
    <dbReference type="NCBI Taxonomy" id="860235"/>
    <lineage>
        <taxon>Bacteria</taxon>
        <taxon>Bacillati</taxon>
        <taxon>Actinomycetota</taxon>
        <taxon>Actinomycetes</taxon>
        <taxon>Pseudonocardiales</taxon>
        <taxon>Pseudonocardiaceae</taxon>
        <taxon>Kibdelosporangium</taxon>
    </lineage>
</organism>
<evidence type="ECO:0000313" key="4">
    <source>
        <dbReference type="Proteomes" id="UP000063699"/>
    </source>
</evidence>
<dbReference type="KEGG" id="kphy:AOZ06_20500"/>
<dbReference type="NCBIfam" id="NF033634">
    <property type="entry name" value="SLATT_1"/>
    <property type="match status" value="1"/>
</dbReference>
<sequence>MSDSSRRDDDLEELRRLVDQQVMPLVDWYQRKKRWPRRFHKFTAGTVIVLGAVIPIASVLPGSTATRVIIGAIGVAITAISSLSASYDWHRKWRLSSIAQNLVESHLATWELAMTKARLAPSPVSMDDAIAATEALITAANRARNEETRGYFEDQREISAPRLDRSTGMPGGS</sequence>
<dbReference type="Pfam" id="PF14015">
    <property type="entry name" value="DUF4231"/>
    <property type="match status" value="1"/>
</dbReference>
<evidence type="ECO:0008006" key="5">
    <source>
        <dbReference type="Google" id="ProtNLM"/>
    </source>
</evidence>
<evidence type="ECO:0000256" key="1">
    <source>
        <dbReference type="SAM" id="MobiDB-lite"/>
    </source>
</evidence>
<feature type="transmembrane region" description="Helical" evidence="2">
    <location>
        <begin position="68"/>
        <end position="87"/>
    </location>
</feature>
<evidence type="ECO:0000313" key="3">
    <source>
        <dbReference type="EMBL" id="ALG08978.1"/>
    </source>
</evidence>
<keyword evidence="2" id="KW-0472">Membrane</keyword>
<gene>
    <name evidence="3" type="ORF">AOZ06_20500</name>
</gene>
<dbReference type="Proteomes" id="UP000063699">
    <property type="component" value="Chromosome"/>
</dbReference>
<evidence type="ECO:0000256" key="2">
    <source>
        <dbReference type="SAM" id="Phobius"/>
    </source>
</evidence>
<feature type="transmembrane region" description="Helical" evidence="2">
    <location>
        <begin position="42"/>
        <end position="62"/>
    </location>
</feature>
<feature type="region of interest" description="Disordered" evidence="1">
    <location>
        <begin position="148"/>
        <end position="173"/>
    </location>
</feature>
<proteinExistence type="predicted"/>
<name>A0A0N9HYY6_9PSEU</name>
<keyword evidence="2" id="KW-0812">Transmembrane</keyword>
<keyword evidence="2" id="KW-1133">Transmembrane helix</keyword>
<reference evidence="3 4" key="1">
    <citation type="submission" date="2015-07" db="EMBL/GenBank/DDBJ databases">
        <title>Genome sequencing of Kibdelosporangium phytohabitans.</title>
        <authorList>
            <person name="Qin S."/>
            <person name="Xing K."/>
        </authorList>
    </citation>
    <scope>NUCLEOTIDE SEQUENCE [LARGE SCALE GENOMIC DNA]</scope>
    <source>
        <strain evidence="3 4">KLBMP1111</strain>
    </source>
</reference>
<dbReference type="EMBL" id="CP012752">
    <property type="protein sequence ID" value="ALG08978.1"/>
    <property type="molecule type" value="Genomic_DNA"/>
</dbReference>
<feature type="compositionally biased region" description="Basic and acidic residues" evidence="1">
    <location>
        <begin position="148"/>
        <end position="165"/>
    </location>
</feature>
<accession>A0A0N9HYY6</accession>
<dbReference type="AlphaFoldDB" id="A0A0N9HYY6"/>
<protein>
    <recommendedName>
        <fullName evidence="5">DUF4231 domain-containing protein</fullName>
    </recommendedName>
</protein>
<keyword evidence="4" id="KW-1185">Reference proteome</keyword>
<dbReference type="STRING" id="860235.AOZ06_20500"/>